<feature type="domain" description="Nudix hydrolase" evidence="11">
    <location>
        <begin position="183"/>
        <end position="307"/>
    </location>
</feature>
<dbReference type="InterPro" id="IPR020084">
    <property type="entry name" value="NUDIX_hydrolase_CS"/>
</dbReference>
<dbReference type="Gene3D" id="3.90.79.20">
    <property type="match status" value="1"/>
</dbReference>
<dbReference type="PATRIC" id="fig|1079.6.peg.3119"/>
<dbReference type="Pfam" id="PF09296">
    <property type="entry name" value="NUDIX-like"/>
    <property type="match status" value="1"/>
</dbReference>
<dbReference type="InterPro" id="IPR020476">
    <property type="entry name" value="Nudix_hydrolase"/>
</dbReference>
<dbReference type="InterPro" id="IPR015376">
    <property type="entry name" value="Znr_NADH_PPase"/>
</dbReference>
<dbReference type="GO" id="GO:0110153">
    <property type="term" value="F:RNA NAD-cap (NMN-forming) hydrolase activity"/>
    <property type="evidence" value="ECO:0007669"/>
    <property type="project" value="RHEA"/>
</dbReference>
<dbReference type="Pfam" id="PF00293">
    <property type="entry name" value="NUDIX"/>
    <property type="match status" value="1"/>
</dbReference>
<dbReference type="GO" id="GO:0046872">
    <property type="term" value="F:metal ion binding"/>
    <property type="evidence" value="ECO:0007669"/>
    <property type="project" value="UniProtKB-KW"/>
</dbReference>
<reference evidence="13" key="1">
    <citation type="journal article" date="2016" name="Genome Announc.">
        <title>Revised genome sequence of the purple photosynthetic bacterium Blastochloris viridis.</title>
        <authorList>
            <person name="Liu L.N."/>
            <person name="Faulkner M."/>
            <person name="Liu X."/>
            <person name="Huang F."/>
            <person name="Darby A.C."/>
            <person name="Hall N."/>
        </authorList>
    </citation>
    <scope>NUCLEOTIDE SEQUENCE [LARGE SCALE GENOMIC DNA]</scope>
    <source>
        <strain evidence="13">ATCC 19567 / DSM 133 / F</strain>
    </source>
</reference>
<evidence type="ECO:0000256" key="8">
    <source>
        <dbReference type="ARBA" id="ARBA00023027"/>
    </source>
</evidence>
<evidence type="ECO:0000256" key="1">
    <source>
        <dbReference type="ARBA" id="ARBA00001946"/>
    </source>
</evidence>
<comment type="catalytic activity">
    <reaction evidence="9">
        <text>a 5'-end NAD(+)-phospho-ribonucleoside in mRNA + H2O = a 5'-end phospho-adenosine-phospho-ribonucleoside in mRNA + beta-nicotinamide D-ribonucleotide + 2 H(+)</text>
        <dbReference type="Rhea" id="RHEA:60876"/>
        <dbReference type="Rhea" id="RHEA-COMP:15698"/>
        <dbReference type="Rhea" id="RHEA-COMP:15719"/>
        <dbReference type="ChEBI" id="CHEBI:14649"/>
        <dbReference type="ChEBI" id="CHEBI:15377"/>
        <dbReference type="ChEBI" id="CHEBI:15378"/>
        <dbReference type="ChEBI" id="CHEBI:144029"/>
        <dbReference type="ChEBI" id="CHEBI:144051"/>
    </reaction>
    <physiologicalReaction direction="left-to-right" evidence="9">
        <dbReference type="Rhea" id="RHEA:60877"/>
    </physiologicalReaction>
</comment>
<accession>A0A0P0J3G7</accession>
<comment type="cofactor">
    <cofactor evidence="1">
        <name>Mg(2+)</name>
        <dbReference type="ChEBI" id="CHEBI:18420"/>
    </cofactor>
</comment>
<keyword evidence="6 10" id="KW-0378">Hydrolase</keyword>
<dbReference type="GO" id="GO:0005829">
    <property type="term" value="C:cytosol"/>
    <property type="evidence" value="ECO:0007669"/>
    <property type="project" value="TreeGrafter"/>
</dbReference>
<keyword evidence="7" id="KW-0460">Magnesium</keyword>
<dbReference type="InterPro" id="IPR015375">
    <property type="entry name" value="NADH_PPase-like_N"/>
</dbReference>
<evidence type="ECO:0000256" key="7">
    <source>
        <dbReference type="ARBA" id="ARBA00022842"/>
    </source>
</evidence>
<dbReference type="Pfam" id="PF09297">
    <property type="entry name" value="Zn_ribbon_NUD"/>
    <property type="match status" value="1"/>
</dbReference>
<gene>
    <name evidence="12" type="primary">nudC_1</name>
    <name evidence="12" type="ORF">BVIRIDIS_24110</name>
</gene>
<evidence type="ECO:0000313" key="12">
    <source>
        <dbReference type="EMBL" id="CUU43392.1"/>
    </source>
</evidence>
<sequence length="323" mass="35365">MLKLLRHLMLRPSFRRAPPPPLGYVGGTIDRASEHRTDDAFLAGAALDPAARSYVVAGEMIVLHRVDAGYDALFDLDRAAGIGVARERAFLGLEGRAPRFATLIDAVTTETQATYPDVFVSDLRSIAMQGLVPPGQLAGLATAKALMHWHATHRFCSACGTPTRLGLAGWKRDCPSCQAEHFPRTDPVVIMLVTRGERCLLCRQARFPPGMWSCLAGFVEPGETFEDAVRRETREEAGVAVGRVRYLASQPWPFPMSVMVGCIAEGLSELLTVDTSELLGARWVARRDAALMLSRSHPDQSFCPPPTALAHHLIRAFVEGRRL</sequence>
<comment type="similarity">
    <text evidence="3">Belongs to the Nudix hydrolase family. NudC subfamily.</text>
</comment>
<dbReference type="PANTHER" id="PTHR42904:SF6">
    <property type="entry name" value="NAD-CAPPED RNA HYDROLASE NUDT12"/>
    <property type="match status" value="1"/>
</dbReference>
<dbReference type="InterPro" id="IPR050241">
    <property type="entry name" value="NAD-cap_RNA_hydrolase_NudC"/>
</dbReference>
<evidence type="ECO:0000256" key="9">
    <source>
        <dbReference type="ARBA" id="ARBA00023679"/>
    </source>
</evidence>
<dbReference type="InterPro" id="IPR000086">
    <property type="entry name" value="NUDIX_hydrolase_dom"/>
</dbReference>
<dbReference type="EMBL" id="LN907867">
    <property type="protein sequence ID" value="CUU43392.1"/>
    <property type="molecule type" value="Genomic_DNA"/>
</dbReference>
<dbReference type="Proteomes" id="UP000065734">
    <property type="component" value="Chromosome I"/>
</dbReference>
<evidence type="ECO:0000256" key="6">
    <source>
        <dbReference type="ARBA" id="ARBA00022801"/>
    </source>
</evidence>
<evidence type="ECO:0000256" key="4">
    <source>
        <dbReference type="ARBA" id="ARBA00012381"/>
    </source>
</evidence>
<dbReference type="PROSITE" id="PS00893">
    <property type="entry name" value="NUDIX_BOX"/>
    <property type="match status" value="1"/>
</dbReference>
<evidence type="ECO:0000259" key="11">
    <source>
        <dbReference type="PROSITE" id="PS51462"/>
    </source>
</evidence>
<keyword evidence="5" id="KW-0479">Metal-binding</keyword>
<dbReference type="EC" id="3.6.1.22" evidence="4"/>
<dbReference type="GO" id="GO:0006742">
    <property type="term" value="P:NADP+ catabolic process"/>
    <property type="evidence" value="ECO:0007669"/>
    <property type="project" value="TreeGrafter"/>
</dbReference>
<evidence type="ECO:0000256" key="5">
    <source>
        <dbReference type="ARBA" id="ARBA00022723"/>
    </source>
</evidence>
<dbReference type="CDD" id="cd03429">
    <property type="entry name" value="NUDIX_NADH_pyrophosphatase_Nudt13"/>
    <property type="match status" value="1"/>
</dbReference>
<protein>
    <recommendedName>
        <fullName evidence="4">NAD(+) diphosphatase</fullName>
        <ecNumber evidence="4">3.6.1.22</ecNumber>
    </recommendedName>
</protein>
<evidence type="ECO:0000313" key="13">
    <source>
        <dbReference type="Proteomes" id="UP000065734"/>
    </source>
</evidence>
<evidence type="ECO:0000256" key="3">
    <source>
        <dbReference type="ARBA" id="ARBA00009595"/>
    </source>
</evidence>
<proteinExistence type="inferred from homology"/>
<evidence type="ECO:0000256" key="2">
    <source>
        <dbReference type="ARBA" id="ARBA00001947"/>
    </source>
</evidence>
<dbReference type="InterPro" id="IPR049734">
    <property type="entry name" value="NudC-like_C"/>
</dbReference>
<name>A0A0P0J3G7_BLAVI</name>
<dbReference type="NCBIfam" id="NF001299">
    <property type="entry name" value="PRK00241.1"/>
    <property type="match status" value="1"/>
</dbReference>
<dbReference type="Gene3D" id="3.90.79.10">
    <property type="entry name" value="Nucleoside Triphosphate Pyrophosphohydrolase"/>
    <property type="match status" value="1"/>
</dbReference>
<dbReference type="InterPro" id="IPR015797">
    <property type="entry name" value="NUDIX_hydrolase-like_dom_sf"/>
</dbReference>
<organism evidence="12 13">
    <name type="scientific">Blastochloris viridis</name>
    <name type="common">Rhodopseudomonas viridis</name>
    <dbReference type="NCBI Taxonomy" id="1079"/>
    <lineage>
        <taxon>Bacteria</taxon>
        <taxon>Pseudomonadati</taxon>
        <taxon>Pseudomonadota</taxon>
        <taxon>Alphaproteobacteria</taxon>
        <taxon>Hyphomicrobiales</taxon>
        <taxon>Blastochloridaceae</taxon>
        <taxon>Blastochloris</taxon>
    </lineage>
</organism>
<keyword evidence="8" id="KW-0520">NAD</keyword>
<dbReference type="PRINTS" id="PR00502">
    <property type="entry name" value="NUDIXFAMILY"/>
</dbReference>
<dbReference type="AlphaFoldDB" id="A0A0P0J3G7"/>
<dbReference type="STRING" id="1079.BVIR_2967"/>
<dbReference type="GO" id="GO:0019677">
    <property type="term" value="P:NAD+ catabolic process"/>
    <property type="evidence" value="ECO:0007669"/>
    <property type="project" value="TreeGrafter"/>
</dbReference>
<dbReference type="PANTHER" id="PTHR42904">
    <property type="entry name" value="NUDIX HYDROLASE, NUDC SUBFAMILY"/>
    <property type="match status" value="1"/>
</dbReference>
<dbReference type="KEGG" id="bvr:BVIR_2967"/>
<keyword evidence="13" id="KW-1185">Reference proteome</keyword>
<evidence type="ECO:0000256" key="10">
    <source>
        <dbReference type="RuleBase" id="RU003476"/>
    </source>
</evidence>
<comment type="cofactor">
    <cofactor evidence="2">
        <name>Zn(2+)</name>
        <dbReference type="ChEBI" id="CHEBI:29105"/>
    </cofactor>
</comment>
<dbReference type="SUPFAM" id="SSF55811">
    <property type="entry name" value="Nudix"/>
    <property type="match status" value="1"/>
</dbReference>
<dbReference type="PROSITE" id="PS51462">
    <property type="entry name" value="NUDIX"/>
    <property type="match status" value="1"/>
</dbReference>
<dbReference type="GO" id="GO:0035529">
    <property type="term" value="F:NADH pyrophosphatase activity"/>
    <property type="evidence" value="ECO:0007669"/>
    <property type="project" value="TreeGrafter"/>
</dbReference>